<comment type="caution">
    <text evidence="2">The sequence shown here is derived from an EMBL/GenBank/DDBJ whole genome shotgun (WGS) entry which is preliminary data.</text>
</comment>
<accession>A0AAJ0GJ52</accession>
<protein>
    <submittedName>
        <fullName evidence="2">Uncharacterized protein</fullName>
    </submittedName>
</protein>
<evidence type="ECO:0000313" key="3">
    <source>
        <dbReference type="Proteomes" id="UP001271007"/>
    </source>
</evidence>
<dbReference type="EMBL" id="JAWDJX010000001">
    <property type="protein sequence ID" value="KAK3058533.1"/>
    <property type="molecule type" value="Genomic_DNA"/>
</dbReference>
<gene>
    <name evidence="2" type="ORF">LTR09_000097</name>
</gene>
<feature type="region of interest" description="Disordered" evidence="1">
    <location>
        <begin position="1"/>
        <end position="23"/>
    </location>
</feature>
<dbReference type="AlphaFoldDB" id="A0AAJ0GJ52"/>
<organism evidence="2 3">
    <name type="scientific">Extremus antarcticus</name>
    <dbReference type="NCBI Taxonomy" id="702011"/>
    <lineage>
        <taxon>Eukaryota</taxon>
        <taxon>Fungi</taxon>
        <taxon>Dikarya</taxon>
        <taxon>Ascomycota</taxon>
        <taxon>Pezizomycotina</taxon>
        <taxon>Dothideomycetes</taxon>
        <taxon>Dothideomycetidae</taxon>
        <taxon>Mycosphaerellales</taxon>
        <taxon>Extremaceae</taxon>
        <taxon>Extremus</taxon>
    </lineage>
</organism>
<evidence type="ECO:0000256" key="1">
    <source>
        <dbReference type="SAM" id="MobiDB-lite"/>
    </source>
</evidence>
<reference evidence="2" key="1">
    <citation type="submission" date="2023-04" db="EMBL/GenBank/DDBJ databases">
        <title>Black Yeasts Isolated from many extreme environments.</title>
        <authorList>
            <person name="Coleine C."/>
            <person name="Stajich J.E."/>
            <person name="Selbmann L."/>
        </authorList>
    </citation>
    <scope>NUCLEOTIDE SEQUENCE</scope>
    <source>
        <strain evidence="2">CCFEE 5312</strain>
    </source>
</reference>
<keyword evidence="3" id="KW-1185">Reference proteome</keyword>
<dbReference type="Proteomes" id="UP001271007">
    <property type="component" value="Unassembled WGS sequence"/>
</dbReference>
<proteinExistence type="predicted"/>
<name>A0AAJ0GJ52_9PEZI</name>
<evidence type="ECO:0000313" key="2">
    <source>
        <dbReference type="EMBL" id="KAK3058533.1"/>
    </source>
</evidence>
<sequence>MASPNSGLATNATLTTPASPSLQGIPQEIRDAIYHLIDTNPDEAHINIDGQLAEHPLMQTCTQLRQEFGSLWTRSAFKAATTVNLHLTNFLWWKCPSDTNKANTIQCYLEYKTDQTRFIFIHVKLTNTEEFRPKDMVYLSPIVDDISKKSHAHVILRLHADRVRINDPAYKAWLRNLSRMYSQLTKDLSKKPYPLDVSTARARIRVELDILLREVDPPKKKRPKFPPLSPKLRFAIARIVERSQNRTAETST</sequence>